<dbReference type="EMBL" id="JBHLWP010000004">
    <property type="protein sequence ID" value="MFC0250903.1"/>
    <property type="molecule type" value="Genomic_DNA"/>
</dbReference>
<evidence type="ECO:0000313" key="1">
    <source>
        <dbReference type="EMBL" id="MFC0250903.1"/>
    </source>
</evidence>
<gene>
    <name evidence="1" type="ORF">ACFFJK_03290</name>
</gene>
<reference evidence="1 2" key="1">
    <citation type="submission" date="2024-09" db="EMBL/GenBank/DDBJ databases">
        <authorList>
            <person name="Sun Q."/>
            <person name="Mori K."/>
        </authorList>
    </citation>
    <scope>NUCLEOTIDE SEQUENCE [LARGE SCALE GENOMIC DNA]</scope>
    <source>
        <strain evidence="1 2">CCM 7792</strain>
    </source>
</reference>
<dbReference type="RefSeq" id="WP_379677682.1">
    <property type="nucleotide sequence ID" value="NZ_JBHLWP010000004.1"/>
</dbReference>
<accession>A0ABV6FBL3</accession>
<proteinExistence type="predicted"/>
<name>A0ABV6FBL3_9BURK</name>
<keyword evidence="2" id="KW-1185">Reference proteome</keyword>
<protein>
    <submittedName>
        <fullName evidence="1">Uncharacterized protein</fullName>
    </submittedName>
</protein>
<organism evidence="1 2">
    <name type="scientific">Massilia consociata</name>
    <dbReference type="NCBI Taxonomy" id="760117"/>
    <lineage>
        <taxon>Bacteria</taxon>
        <taxon>Pseudomonadati</taxon>
        <taxon>Pseudomonadota</taxon>
        <taxon>Betaproteobacteria</taxon>
        <taxon>Burkholderiales</taxon>
        <taxon>Oxalobacteraceae</taxon>
        <taxon>Telluria group</taxon>
        <taxon>Massilia</taxon>
    </lineage>
</organism>
<dbReference type="Proteomes" id="UP001589773">
    <property type="component" value="Unassembled WGS sequence"/>
</dbReference>
<comment type="caution">
    <text evidence="1">The sequence shown here is derived from an EMBL/GenBank/DDBJ whole genome shotgun (WGS) entry which is preliminary data.</text>
</comment>
<sequence>MNTKLIPWSLAIFAARETPEVLARCVRAAIVACGKRQASLDVLINGNLALAKKFAEMAKDLDGGGAKLRVWAIEAPDKAHTWNEYVYRIWDNAGTAFFIDGYAQVRPDALAAIDHRLMTTPDALGASGVPTSGRSAAALREQMLRQGGIHGNLYAISEEGMQGIRAAGFKLPLGIYRTDPLIGSVLMFRLDPSNNTWDPRRIAVESSATWHVDGIEDLTLKNVKSHFKRILRQAQGDLENRAARDHLAVRGLPLTQMPKTVREMVLQWIDAHPDEARSLYMKNPLRLHAARRMRPPQDWSSAKRAPELLYGAPERQRVAANLG</sequence>
<evidence type="ECO:0000313" key="2">
    <source>
        <dbReference type="Proteomes" id="UP001589773"/>
    </source>
</evidence>